<dbReference type="SMART" id="SM00046">
    <property type="entry name" value="DAGKc"/>
    <property type="match status" value="1"/>
</dbReference>
<dbReference type="Gene3D" id="3.40.50.10330">
    <property type="entry name" value="Probable inorganic polyphosphate/atp-NAD kinase, domain 1"/>
    <property type="match status" value="1"/>
</dbReference>
<evidence type="ECO:0000256" key="1">
    <source>
        <dbReference type="ARBA" id="ARBA00022679"/>
    </source>
</evidence>
<evidence type="ECO:0000313" key="6">
    <source>
        <dbReference type="EMBL" id="TLV00079.1"/>
    </source>
</evidence>
<organism evidence="6 7">
    <name type="scientific">Dyadobacter luticola</name>
    <dbReference type="NCBI Taxonomy" id="1979387"/>
    <lineage>
        <taxon>Bacteria</taxon>
        <taxon>Pseudomonadati</taxon>
        <taxon>Bacteroidota</taxon>
        <taxon>Cytophagia</taxon>
        <taxon>Cytophagales</taxon>
        <taxon>Spirosomataceae</taxon>
        <taxon>Dyadobacter</taxon>
    </lineage>
</organism>
<evidence type="ECO:0000256" key="4">
    <source>
        <dbReference type="ARBA" id="ARBA00022840"/>
    </source>
</evidence>
<comment type="caution">
    <text evidence="6">The sequence shown here is derived from an EMBL/GenBank/DDBJ whole genome shotgun (WGS) entry which is preliminary data.</text>
</comment>
<reference evidence="6 7" key="1">
    <citation type="submission" date="2019-05" db="EMBL/GenBank/DDBJ databases">
        <authorList>
            <person name="Qu J.-H."/>
        </authorList>
    </citation>
    <scope>NUCLEOTIDE SEQUENCE [LARGE SCALE GENOMIC DNA]</scope>
    <source>
        <strain evidence="6 7">T17</strain>
    </source>
</reference>
<dbReference type="InterPro" id="IPR016064">
    <property type="entry name" value="NAD/diacylglycerol_kinase_sf"/>
</dbReference>
<evidence type="ECO:0000259" key="5">
    <source>
        <dbReference type="PROSITE" id="PS50146"/>
    </source>
</evidence>
<dbReference type="PANTHER" id="PTHR12358">
    <property type="entry name" value="SPHINGOSINE KINASE"/>
    <property type="match status" value="1"/>
</dbReference>
<dbReference type="InterPro" id="IPR001206">
    <property type="entry name" value="Diacylglycerol_kinase_cat_dom"/>
</dbReference>
<protein>
    <submittedName>
        <fullName evidence="6">Diacylglycerol kinase</fullName>
    </submittedName>
</protein>
<dbReference type="Pfam" id="PF00781">
    <property type="entry name" value="DAGK_cat"/>
    <property type="match status" value="1"/>
</dbReference>
<gene>
    <name evidence="6" type="ORF">FEN17_11225</name>
</gene>
<evidence type="ECO:0000256" key="2">
    <source>
        <dbReference type="ARBA" id="ARBA00022741"/>
    </source>
</evidence>
<dbReference type="OrthoDB" id="9786026at2"/>
<keyword evidence="2" id="KW-0547">Nucleotide-binding</keyword>
<dbReference type="Proteomes" id="UP000306402">
    <property type="component" value="Unassembled WGS sequence"/>
</dbReference>
<dbReference type="Pfam" id="PF19279">
    <property type="entry name" value="YegS_C"/>
    <property type="match status" value="1"/>
</dbReference>
<sequence length="308" mass="33667">MCSFSYFCLSSSSFLPDPVSNYLFILNPNSGTSIGKKPGFVKSTIETVARQSGHQAKIIFTEERAHATTLVAENLKIEEWKAIVAVGGDGTVNEIAQPLVGLDTPIGILPMGSGNGLARHLGLPLTLPAALKRLFEGTVTTIDSAQLNDIPFFCTAGMGFDAYVGHLFSQQSERGLATYVNVSFKSYWSYKPQSFRLNGSDINAFSLSFANAGQFGNNAWIAPAASLQDGFLDVVTISPFPKWYGTSLAYQLFTRQMKASQFISYQTVKEAFVETETPPMIHYDGEPLQLDTNKITVKIRPHSLKVII</sequence>
<dbReference type="GO" id="GO:0016301">
    <property type="term" value="F:kinase activity"/>
    <property type="evidence" value="ECO:0007669"/>
    <property type="project" value="UniProtKB-KW"/>
</dbReference>
<dbReference type="GO" id="GO:0005886">
    <property type="term" value="C:plasma membrane"/>
    <property type="evidence" value="ECO:0007669"/>
    <property type="project" value="TreeGrafter"/>
</dbReference>
<accession>A0A5R9KVH2</accession>
<keyword evidence="4" id="KW-0067">ATP-binding</keyword>
<dbReference type="InterPro" id="IPR045540">
    <property type="entry name" value="YegS/DAGK_C"/>
</dbReference>
<dbReference type="AlphaFoldDB" id="A0A5R9KVH2"/>
<dbReference type="PANTHER" id="PTHR12358:SF106">
    <property type="entry name" value="LIPID KINASE YEGS"/>
    <property type="match status" value="1"/>
</dbReference>
<keyword evidence="1" id="KW-0808">Transferase</keyword>
<keyword evidence="3 6" id="KW-0418">Kinase</keyword>
<dbReference type="SUPFAM" id="SSF111331">
    <property type="entry name" value="NAD kinase/diacylglycerol kinase-like"/>
    <property type="match status" value="1"/>
</dbReference>
<proteinExistence type="predicted"/>
<dbReference type="Gene3D" id="2.60.200.40">
    <property type="match status" value="1"/>
</dbReference>
<evidence type="ECO:0000313" key="7">
    <source>
        <dbReference type="Proteomes" id="UP000306402"/>
    </source>
</evidence>
<dbReference type="InterPro" id="IPR017438">
    <property type="entry name" value="ATP-NAD_kinase_N"/>
</dbReference>
<dbReference type="EMBL" id="VCEJ01000004">
    <property type="protein sequence ID" value="TLV00079.1"/>
    <property type="molecule type" value="Genomic_DNA"/>
</dbReference>
<feature type="domain" description="DAGKc" evidence="5">
    <location>
        <begin position="17"/>
        <end position="151"/>
    </location>
</feature>
<keyword evidence="7" id="KW-1185">Reference proteome</keyword>
<dbReference type="PROSITE" id="PS50146">
    <property type="entry name" value="DAGK"/>
    <property type="match status" value="1"/>
</dbReference>
<dbReference type="GO" id="GO:0005524">
    <property type="term" value="F:ATP binding"/>
    <property type="evidence" value="ECO:0007669"/>
    <property type="project" value="UniProtKB-KW"/>
</dbReference>
<name>A0A5R9KVH2_9BACT</name>
<evidence type="ECO:0000256" key="3">
    <source>
        <dbReference type="ARBA" id="ARBA00022777"/>
    </source>
</evidence>
<dbReference type="InterPro" id="IPR050187">
    <property type="entry name" value="Lipid_Phosphate_FormReg"/>
</dbReference>